<protein>
    <submittedName>
        <fullName evidence="3">Uncharacterized protein</fullName>
    </submittedName>
</protein>
<dbReference type="EMBL" id="JAUESC010000387">
    <property type="protein sequence ID" value="KAK0573473.1"/>
    <property type="molecule type" value="Genomic_DNA"/>
</dbReference>
<evidence type="ECO:0000313" key="4">
    <source>
        <dbReference type="Proteomes" id="UP001168877"/>
    </source>
</evidence>
<keyword evidence="4" id="KW-1185">Reference proteome</keyword>
<feature type="transmembrane region" description="Helical" evidence="2">
    <location>
        <begin position="100"/>
        <end position="118"/>
    </location>
</feature>
<keyword evidence="2" id="KW-1133">Transmembrane helix</keyword>
<organism evidence="3 4">
    <name type="scientific">Acer saccharum</name>
    <name type="common">Sugar maple</name>
    <dbReference type="NCBI Taxonomy" id="4024"/>
    <lineage>
        <taxon>Eukaryota</taxon>
        <taxon>Viridiplantae</taxon>
        <taxon>Streptophyta</taxon>
        <taxon>Embryophyta</taxon>
        <taxon>Tracheophyta</taxon>
        <taxon>Spermatophyta</taxon>
        <taxon>Magnoliopsida</taxon>
        <taxon>eudicotyledons</taxon>
        <taxon>Gunneridae</taxon>
        <taxon>Pentapetalae</taxon>
        <taxon>rosids</taxon>
        <taxon>malvids</taxon>
        <taxon>Sapindales</taxon>
        <taxon>Sapindaceae</taxon>
        <taxon>Hippocastanoideae</taxon>
        <taxon>Acereae</taxon>
        <taxon>Acer</taxon>
    </lineage>
</organism>
<comment type="caution">
    <text evidence="3">The sequence shown here is derived from an EMBL/GenBank/DDBJ whole genome shotgun (WGS) entry which is preliminary data.</text>
</comment>
<evidence type="ECO:0000256" key="2">
    <source>
        <dbReference type="SAM" id="Phobius"/>
    </source>
</evidence>
<sequence length="195" mass="22140">MKSNEKVELINQTLQKLIQEKKKKKKASSHDDQLLLSTLLSQLESLKEEEEEEEEEVAEQSSECEEETKGEYGDQINGGRAEIGAEEIVNEIKKVKKQNLITHCLISVMIVLTVAWQFSEVALIFKVKDGLSHPFKSVGSMLTGILKPPQRKSPQNNGDDSEKQQQHHHIDALKLTELPHVHMDFSDLHLNGEKH</sequence>
<name>A0AA39RG23_ACESA</name>
<feature type="compositionally biased region" description="Acidic residues" evidence="1">
    <location>
        <begin position="47"/>
        <end position="66"/>
    </location>
</feature>
<feature type="region of interest" description="Disordered" evidence="1">
    <location>
        <begin position="144"/>
        <end position="168"/>
    </location>
</feature>
<reference evidence="3" key="2">
    <citation type="submission" date="2023-06" db="EMBL/GenBank/DDBJ databases">
        <authorList>
            <person name="Swenson N.G."/>
            <person name="Wegrzyn J.L."/>
            <person name="Mcevoy S.L."/>
        </authorList>
    </citation>
    <scope>NUCLEOTIDE SEQUENCE</scope>
    <source>
        <strain evidence="3">NS2018</strain>
        <tissue evidence="3">Leaf</tissue>
    </source>
</reference>
<dbReference type="PANTHER" id="PTHR35280:SF1">
    <property type="entry name" value="F17L21.9"/>
    <property type="match status" value="1"/>
</dbReference>
<feature type="region of interest" description="Disordered" evidence="1">
    <location>
        <begin position="47"/>
        <end position="77"/>
    </location>
</feature>
<gene>
    <name evidence="3" type="ORF">LWI29_008513</name>
</gene>
<evidence type="ECO:0000256" key="1">
    <source>
        <dbReference type="SAM" id="MobiDB-lite"/>
    </source>
</evidence>
<accession>A0AA39RG23</accession>
<keyword evidence="2" id="KW-0812">Transmembrane</keyword>
<dbReference type="PANTHER" id="PTHR35280">
    <property type="entry name" value="F17L21.9"/>
    <property type="match status" value="1"/>
</dbReference>
<dbReference type="AlphaFoldDB" id="A0AA39RG23"/>
<evidence type="ECO:0000313" key="3">
    <source>
        <dbReference type="EMBL" id="KAK0573473.1"/>
    </source>
</evidence>
<proteinExistence type="predicted"/>
<reference evidence="3" key="1">
    <citation type="journal article" date="2022" name="Plant J.">
        <title>Strategies of tolerance reflected in two North American maple genomes.</title>
        <authorList>
            <person name="McEvoy S.L."/>
            <person name="Sezen U.U."/>
            <person name="Trouern-Trend A."/>
            <person name="McMahon S.M."/>
            <person name="Schaberg P.G."/>
            <person name="Yang J."/>
            <person name="Wegrzyn J.L."/>
            <person name="Swenson N.G."/>
        </authorList>
    </citation>
    <scope>NUCLEOTIDE SEQUENCE</scope>
    <source>
        <strain evidence="3">NS2018</strain>
    </source>
</reference>
<dbReference type="Proteomes" id="UP001168877">
    <property type="component" value="Unassembled WGS sequence"/>
</dbReference>
<keyword evidence="2" id="KW-0472">Membrane</keyword>